<evidence type="ECO:0000313" key="1">
    <source>
        <dbReference type="EMBL" id="ENV40584.1"/>
    </source>
</evidence>
<evidence type="ECO:0000313" key="2">
    <source>
        <dbReference type="Proteomes" id="UP000013028"/>
    </source>
</evidence>
<proteinExistence type="predicted"/>
<sequence length="86" mass="9961">MDKMLEKLAEQSTDLTMEAWTSNRLLISSLVMYLVDKGVIDHADYIQHTNKVRDHLLLNREFSNDREQNLVTGTFDAHLSDITQPE</sequence>
<protein>
    <submittedName>
        <fullName evidence="1">Uncharacterized protein</fullName>
    </submittedName>
</protein>
<gene>
    <name evidence="1" type="ORF">F958_03618</name>
</gene>
<dbReference type="EMBL" id="APPP01000014">
    <property type="protein sequence ID" value="ENV40584.1"/>
    <property type="molecule type" value="Genomic_DNA"/>
</dbReference>
<comment type="caution">
    <text evidence="1">The sequence shown here is derived from an EMBL/GenBank/DDBJ whole genome shotgun (WGS) entry which is preliminary data.</text>
</comment>
<dbReference type="AlphaFoldDB" id="A0AAV3ILW9"/>
<dbReference type="Proteomes" id="UP000013028">
    <property type="component" value="Unassembled WGS sequence"/>
</dbReference>
<reference evidence="1 2" key="1">
    <citation type="submission" date="2013-02" db="EMBL/GenBank/DDBJ databases">
        <title>The Genome Sequence of Acinetobacter nosocomialis NIPH 386.</title>
        <authorList>
            <consortium name="The Broad Institute Genome Sequencing Platform"/>
            <consortium name="The Broad Institute Genome Sequencing Center for Infectious Disease"/>
            <person name="Cerqueira G."/>
            <person name="Feldgarden M."/>
            <person name="Courvalin P."/>
            <person name="Perichon B."/>
            <person name="Grillot-Courvalin C."/>
            <person name="Clermont D."/>
            <person name="Rocha E."/>
            <person name="Yoon E.-J."/>
            <person name="Nemec A."/>
            <person name="Walker B."/>
            <person name="Young S.K."/>
            <person name="Zeng Q."/>
            <person name="Gargeya S."/>
            <person name="Fitzgerald M."/>
            <person name="Haas B."/>
            <person name="Abouelleil A."/>
            <person name="Alvarado L."/>
            <person name="Arachchi H.M."/>
            <person name="Berlin A.M."/>
            <person name="Chapman S.B."/>
            <person name="Dewar J."/>
            <person name="Goldberg J."/>
            <person name="Griggs A."/>
            <person name="Gujja S."/>
            <person name="Hansen M."/>
            <person name="Howarth C."/>
            <person name="Imamovic A."/>
            <person name="Larimer J."/>
            <person name="McCowan C."/>
            <person name="Murphy C."/>
            <person name="Neiman D."/>
            <person name="Pearson M."/>
            <person name="Priest M."/>
            <person name="Roberts A."/>
            <person name="Saif S."/>
            <person name="Shea T."/>
            <person name="Sisk P."/>
            <person name="Sykes S."/>
            <person name="Wortman J."/>
            <person name="Nusbaum C."/>
            <person name="Birren B."/>
        </authorList>
    </citation>
    <scope>NUCLEOTIDE SEQUENCE [LARGE SCALE GENOMIC DNA]</scope>
    <source>
        <strain evidence="1 2">NIPH 386</strain>
    </source>
</reference>
<organism evidence="1 2">
    <name type="scientific">Acinetobacter nosocomialis NIPH 386</name>
    <dbReference type="NCBI Taxonomy" id="1217985"/>
    <lineage>
        <taxon>Bacteria</taxon>
        <taxon>Pseudomonadati</taxon>
        <taxon>Pseudomonadota</taxon>
        <taxon>Gammaproteobacteria</taxon>
        <taxon>Moraxellales</taxon>
        <taxon>Moraxellaceae</taxon>
        <taxon>Acinetobacter</taxon>
        <taxon>Acinetobacter calcoaceticus/baumannii complex</taxon>
    </lineage>
</organism>
<accession>A0AAV3ILW9</accession>
<name>A0AAV3ILW9_ACINO</name>